<dbReference type="RefSeq" id="WP_245614412.1">
    <property type="nucleotide sequence ID" value="NZ_CCVW01000005.1"/>
</dbReference>
<evidence type="ECO:0000313" key="2">
    <source>
        <dbReference type="Proteomes" id="UP000044071"/>
    </source>
</evidence>
<protein>
    <submittedName>
        <fullName evidence="1">Uncharacterized protein</fullName>
    </submittedName>
</protein>
<dbReference type="STRING" id="1034943.BN59_03709"/>
<organism evidence="1 2">
    <name type="scientific">Legionella massiliensis</name>
    <dbReference type="NCBI Taxonomy" id="1034943"/>
    <lineage>
        <taxon>Bacteria</taxon>
        <taxon>Pseudomonadati</taxon>
        <taxon>Pseudomonadota</taxon>
        <taxon>Gammaproteobacteria</taxon>
        <taxon>Legionellales</taxon>
        <taxon>Legionellaceae</taxon>
        <taxon>Legionella</taxon>
    </lineage>
</organism>
<sequence length="131" mass="14878">MTLNKDDKLCEFPPNCLQFRALCLGFYSDLRMPSAAEAHREILNCAYAKKPKWSHAVVKFTANRLGPKFLAIENEGHSFAIFKEAYEQVCHLIRQGHQLPAIEEPVWCIPPQSKEIATTQLAKIRQLLGVV</sequence>
<gene>
    <name evidence="1" type="ORF">BN59_03709</name>
</gene>
<proteinExistence type="predicted"/>
<name>A0A078L2H3_9GAMM</name>
<dbReference type="AlphaFoldDB" id="A0A078L2H3"/>
<keyword evidence="2" id="KW-1185">Reference proteome</keyword>
<dbReference type="Proteomes" id="UP000044071">
    <property type="component" value="Unassembled WGS sequence"/>
</dbReference>
<reference evidence="1 2" key="1">
    <citation type="submission" date="2014-06" db="EMBL/GenBank/DDBJ databases">
        <authorList>
            <person name="Urmite Genomes Urmite Genomes"/>
        </authorList>
    </citation>
    <scope>NUCLEOTIDE SEQUENCE [LARGE SCALE GENOMIC DNA]</scope>
</reference>
<evidence type="ECO:0000313" key="1">
    <source>
        <dbReference type="EMBL" id="CDZ79391.1"/>
    </source>
</evidence>
<accession>A0A078L2H3</accession>
<dbReference type="eggNOG" id="ENOG5031GVC">
    <property type="taxonomic scope" value="Bacteria"/>
</dbReference>
<dbReference type="EMBL" id="CCSB01000005">
    <property type="protein sequence ID" value="CDZ79391.1"/>
    <property type="molecule type" value="Genomic_DNA"/>
</dbReference>